<evidence type="ECO:0000256" key="4">
    <source>
        <dbReference type="ARBA" id="ARBA00022490"/>
    </source>
</evidence>
<dbReference type="GO" id="GO:0005524">
    <property type="term" value="F:ATP binding"/>
    <property type="evidence" value="ECO:0007669"/>
    <property type="project" value="UniProtKB-KW"/>
</dbReference>
<sequence length="333" mass="37155">MATRMQRRPFTAAATPYSAMDEPRRSAATCNLETALAQPKQPSGQCLLRLNHDPKNIIDNPVSAILVEPEKGNVTYIHAVIVGPDNTPCQGGLFHFVLKFPPTTQPVHRRVFYEMCPVIMKKIQKEGKCELPAALPLLWQKPKQPSGQCLLRLNHDLKNIIANPGPGIFVEPEKGNVTYVHAVIVGPDNTPCQRGLFLFVLKFPLDNPACPPQVRFMTTDGRRVRFNMNLYSSGLVSLSIPGTFHRPSWNPAMTLKTVVVSIQLLFIEQPLANEPALGRKMETWLEKTTGYNAKLRSQTLRIAVCDKLEACLLGNSLCLQDLQMAVIKHFVEQ</sequence>
<reference evidence="16" key="2">
    <citation type="submission" date="2021-09" db="EMBL/GenBank/DDBJ databases">
        <authorList>
            <person name="Jia N."/>
            <person name="Wang J."/>
            <person name="Shi W."/>
            <person name="Du L."/>
            <person name="Sun Y."/>
            <person name="Zhan W."/>
            <person name="Jiang J."/>
            <person name="Wang Q."/>
            <person name="Zhang B."/>
            <person name="Ji P."/>
            <person name="Sakyi L.B."/>
            <person name="Cui X."/>
            <person name="Yuan T."/>
            <person name="Jiang B."/>
            <person name="Yang W."/>
            <person name="Lam T.T.-Y."/>
            <person name="Chang Q."/>
            <person name="Ding S."/>
            <person name="Wang X."/>
            <person name="Zhu J."/>
            <person name="Ruan X."/>
            <person name="Zhao L."/>
            <person name="Wei J."/>
            <person name="Que T."/>
            <person name="Du C."/>
            <person name="Cheng J."/>
            <person name="Dai P."/>
            <person name="Han X."/>
            <person name="Huang E."/>
            <person name="Gao Y."/>
            <person name="Liu J."/>
            <person name="Shao H."/>
            <person name="Ye R."/>
            <person name="Li L."/>
            <person name="Wei W."/>
            <person name="Wang X."/>
            <person name="Wang C."/>
            <person name="Huo Q."/>
            <person name="Li W."/>
            <person name="Guo W."/>
            <person name="Chen H."/>
            <person name="Chen S."/>
            <person name="Zhou L."/>
            <person name="Zhou L."/>
            <person name="Ni X."/>
            <person name="Tian J."/>
            <person name="Zhou Y."/>
            <person name="Sheng Y."/>
            <person name="Liu T."/>
            <person name="Pan Y."/>
            <person name="Xia L."/>
            <person name="Li J."/>
            <person name="Zhao F."/>
            <person name="Cao W."/>
        </authorList>
    </citation>
    <scope>NUCLEOTIDE SEQUENCE</scope>
    <source>
        <strain evidence="16">Rmic-2018</strain>
        <tissue evidence="16">Larvae</tissue>
    </source>
</reference>
<dbReference type="VEuPathDB" id="VectorBase:LOC119160120"/>
<dbReference type="GO" id="GO:0005737">
    <property type="term" value="C:cytoplasm"/>
    <property type="evidence" value="ECO:0007669"/>
    <property type="project" value="UniProtKB-SubCell"/>
</dbReference>
<dbReference type="PANTHER" id="PTHR46116">
    <property type="entry name" value="(E3-INDEPENDENT) E2 UBIQUITIN-CONJUGATING ENZYME"/>
    <property type="match status" value="1"/>
</dbReference>
<evidence type="ECO:0000256" key="5">
    <source>
        <dbReference type="ARBA" id="ARBA00022679"/>
    </source>
</evidence>
<dbReference type="Proteomes" id="UP000821866">
    <property type="component" value="Chromosome 1"/>
</dbReference>
<evidence type="ECO:0000256" key="1">
    <source>
        <dbReference type="ARBA" id="ARBA00004123"/>
    </source>
</evidence>
<dbReference type="GO" id="GO:0043066">
    <property type="term" value="P:negative regulation of apoptotic process"/>
    <property type="evidence" value="ECO:0007669"/>
    <property type="project" value="TreeGrafter"/>
</dbReference>
<dbReference type="Pfam" id="PF00179">
    <property type="entry name" value="UQ_con"/>
    <property type="match status" value="1"/>
</dbReference>
<keyword evidence="4" id="KW-0963">Cytoplasm</keyword>
<dbReference type="EMBL" id="JABSTU010000001">
    <property type="protein sequence ID" value="KAH8038555.1"/>
    <property type="molecule type" value="Genomic_DNA"/>
</dbReference>
<evidence type="ECO:0000256" key="12">
    <source>
        <dbReference type="ARBA" id="ARBA00041798"/>
    </source>
</evidence>
<evidence type="ECO:0000256" key="14">
    <source>
        <dbReference type="ARBA" id="ARBA00042401"/>
    </source>
</evidence>
<dbReference type="Gene3D" id="3.10.110.10">
    <property type="entry name" value="Ubiquitin Conjugating Enzyme"/>
    <property type="match status" value="2"/>
</dbReference>
<keyword evidence="17" id="KW-1185">Reference proteome</keyword>
<dbReference type="GO" id="GO:0004869">
    <property type="term" value="F:cysteine-type endopeptidase inhibitor activity"/>
    <property type="evidence" value="ECO:0007669"/>
    <property type="project" value="TreeGrafter"/>
</dbReference>
<feature type="domain" description="UBC core" evidence="15">
    <location>
        <begin position="148"/>
        <end position="304"/>
    </location>
</feature>
<comment type="caution">
    <text evidence="16">The sequence shown here is derived from an EMBL/GenBank/DDBJ whole genome shotgun (WGS) entry which is preliminary data.</text>
</comment>
<evidence type="ECO:0000256" key="13">
    <source>
        <dbReference type="ARBA" id="ARBA00042316"/>
    </source>
</evidence>
<evidence type="ECO:0000256" key="6">
    <source>
        <dbReference type="ARBA" id="ARBA00022703"/>
    </source>
</evidence>
<accession>A0A9J6EVI8</accession>
<dbReference type="SUPFAM" id="SSF54495">
    <property type="entry name" value="UBC-like"/>
    <property type="match status" value="2"/>
</dbReference>
<evidence type="ECO:0000256" key="10">
    <source>
        <dbReference type="ARBA" id="ARBA00023242"/>
    </source>
</evidence>
<proteinExistence type="predicted"/>
<dbReference type="GO" id="GO:0061631">
    <property type="term" value="F:ubiquitin conjugating enzyme activity"/>
    <property type="evidence" value="ECO:0007669"/>
    <property type="project" value="UniProtKB-EC"/>
</dbReference>
<keyword evidence="7" id="KW-0547">Nucleotide-binding</keyword>
<dbReference type="PROSITE" id="PS50127">
    <property type="entry name" value="UBC_2"/>
    <property type="match status" value="1"/>
</dbReference>
<evidence type="ECO:0000313" key="16">
    <source>
        <dbReference type="EMBL" id="KAH8038555.1"/>
    </source>
</evidence>
<dbReference type="PANTHER" id="PTHR46116:SF26">
    <property type="entry name" value="UBIQUITIN-CONJUGATING ENZYME E2 Z"/>
    <property type="match status" value="1"/>
</dbReference>
<name>A0A9J6EVI8_RHIMP</name>
<dbReference type="SMART" id="SM00212">
    <property type="entry name" value="UBCc"/>
    <property type="match status" value="1"/>
</dbReference>
<keyword evidence="10" id="KW-0539">Nucleus</keyword>
<dbReference type="InterPro" id="IPR000608">
    <property type="entry name" value="UBC"/>
</dbReference>
<evidence type="ECO:0000256" key="3">
    <source>
        <dbReference type="ARBA" id="ARBA00012486"/>
    </source>
</evidence>
<evidence type="ECO:0000256" key="7">
    <source>
        <dbReference type="ARBA" id="ARBA00022741"/>
    </source>
</evidence>
<evidence type="ECO:0000256" key="2">
    <source>
        <dbReference type="ARBA" id="ARBA00004496"/>
    </source>
</evidence>
<evidence type="ECO:0000256" key="8">
    <source>
        <dbReference type="ARBA" id="ARBA00022786"/>
    </source>
</evidence>
<keyword evidence="6" id="KW-0053">Apoptosis</keyword>
<evidence type="ECO:0000259" key="15">
    <source>
        <dbReference type="PROSITE" id="PS50127"/>
    </source>
</evidence>
<organism evidence="16 17">
    <name type="scientific">Rhipicephalus microplus</name>
    <name type="common">Cattle tick</name>
    <name type="synonym">Boophilus microplus</name>
    <dbReference type="NCBI Taxonomy" id="6941"/>
    <lineage>
        <taxon>Eukaryota</taxon>
        <taxon>Metazoa</taxon>
        <taxon>Ecdysozoa</taxon>
        <taxon>Arthropoda</taxon>
        <taxon>Chelicerata</taxon>
        <taxon>Arachnida</taxon>
        <taxon>Acari</taxon>
        <taxon>Parasitiformes</taxon>
        <taxon>Ixodida</taxon>
        <taxon>Ixodoidea</taxon>
        <taxon>Ixodidae</taxon>
        <taxon>Rhipicephalinae</taxon>
        <taxon>Rhipicephalus</taxon>
        <taxon>Boophilus</taxon>
    </lineage>
</organism>
<keyword evidence="9" id="KW-0067">ATP-binding</keyword>
<reference evidence="16" key="1">
    <citation type="journal article" date="2020" name="Cell">
        <title>Large-Scale Comparative Analyses of Tick Genomes Elucidate Their Genetic Diversity and Vector Capacities.</title>
        <authorList>
            <consortium name="Tick Genome and Microbiome Consortium (TIGMIC)"/>
            <person name="Jia N."/>
            <person name="Wang J."/>
            <person name="Shi W."/>
            <person name="Du L."/>
            <person name="Sun Y."/>
            <person name="Zhan W."/>
            <person name="Jiang J.F."/>
            <person name="Wang Q."/>
            <person name="Zhang B."/>
            <person name="Ji P."/>
            <person name="Bell-Sakyi L."/>
            <person name="Cui X.M."/>
            <person name="Yuan T.T."/>
            <person name="Jiang B.G."/>
            <person name="Yang W.F."/>
            <person name="Lam T.T."/>
            <person name="Chang Q.C."/>
            <person name="Ding S.J."/>
            <person name="Wang X.J."/>
            <person name="Zhu J.G."/>
            <person name="Ruan X.D."/>
            <person name="Zhao L."/>
            <person name="Wei J.T."/>
            <person name="Ye R.Z."/>
            <person name="Que T.C."/>
            <person name="Du C.H."/>
            <person name="Zhou Y.H."/>
            <person name="Cheng J.X."/>
            <person name="Dai P.F."/>
            <person name="Guo W.B."/>
            <person name="Han X.H."/>
            <person name="Huang E.J."/>
            <person name="Li L.F."/>
            <person name="Wei W."/>
            <person name="Gao Y.C."/>
            <person name="Liu J.Z."/>
            <person name="Shao H.Z."/>
            <person name="Wang X."/>
            <person name="Wang C.C."/>
            <person name="Yang T.C."/>
            <person name="Huo Q.B."/>
            <person name="Li W."/>
            <person name="Chen H.Y."/>
            <person name="Chen S.E."/>
            <person name="Zhou L.G."/>
            <person name="Ni X.B."/>
            <person name="Tian J.H."/>
            <person name="Sheng Y."/>
            <person name="Liu T."/>
            <person name="Pan Y.S."/>
            <person name="Xia L.Y."/>
            <person name="Li J."/>
            <person name="Zhao F."/>
            <person name="Cao W.C."/>
        </authorList>
    </citation>
    <scope>NUCLEOTIDE SEQUENCE</scope>
    <source>
        <strain evidence="16">Rmic-2018</strain>
    </source>
</reference>
<evidence type="ECO:0000256" key="9">
    <source>
        <dbReference type="ARBA" id="ARBA00022840"/>
    </source>
</evidence>
<gene>
    <name evidence="16" type="ORF">HPB51_001819</name>
</gene>
<evidence type="ECO:0000256" key="11">
    <source>
        <dbReference type="ARBA" id="ARBA00039894"/>
    </source>
</evidence>
<dbReference type="GO" id="GO:0006915">
    <property type="term" value="P:apoptotic process"/>
    <property type="evidence" value="ECO:0007669"/>
    <property type="project" value="UniProtKB-KW"/>
</dbReference>
<keyword evidence="8" id="KW-0833">Ubl conjugation pathway</keyword>
<keyword evidence="5" id="KW-0808">Transferase</keyword>
<dbReference type="VEuPathDB" id="VectorBase:LOC119160110"/>
<dbReference type="GO" id="GO:0005634">
    <property type="term" value="C:nucleus"/>
    <property type="evidence" value="ECO:0007669"/>
    <property type="project" value="UniProtKB-SubCell"/>
</dbReference>
<comment type="subcellular location">
    <subcellularLocation>
        <location evidence="2">Cytoplasm</location>
    </subcellularLocation>
    <subcellularLocation>
        <location evidence="1">Nucleus</location>
    </subcellularLocation>
</comment>
<dbReference type="InterPro" id="IPR016135">
    <property type="entry name" value="UBQ-conjugating_enzyme/RWD"/>
</dbReference>
<evidence type="ECO:0000313" key="17">
    <source>
        <dbReference type="Proteomes" id="UP000821866"/>
    </source>
</evidence>
<protein>
    <recommendedName>
        <fullName evidence="11">Ubiquitin-conjugating enzyme E2 Z</fullName>
        <ecNumber evidence="3">2.3.2.23</ecNumber>
    </recommendedName>
    <alternativeName>
        <fullName evidence="12">E2 ubiquitin-conjugating enzyme Z</fullName>
    </alternativeName>
    <alternativeName>
        <fullName evidence="14">Ubiquitin carrier protein Z</fullName>
    </alternativeName>
    <alternativeName>
        <fullName evidence="13">Ubiquitin-protein ligase Z</fullName>
    </alternativeName>
</protein>
<dbReference type="EC" id="2.3.2.23" evidence="3"/>
<dbReference type="AlphaFoldDB" id="A0A9J6EVI8"/>